<evidence type="ECO:0000313" key="1">
    <source>
        <dbReference type="EMBL" id="GFS42727.1"/>
    </source>
</evidence>
<dbReference type="AlphaFoldDB" id="A0A8X6KE54"/>
<organism evidence="1 2">
    <name type="scientific">Trichonephila inaurata madagascariensis</name>
    <dbReference type="NCBI Taxonomy" id="2747483"/>
    <lineage>
        <taxon>Eukaryota</taxon>
        <taxon>Metazoa</taxon>
        <taxon>Ecdysozoa</taxon>
        <taxon>Arthropoda</taxon>
        <taxon>Chelicerata</taxon>
        <taxon>Arachnida</taxon>
        <taxon>Araneae</taxon>
        <taxon>Araneomorphae</taxon>
        <taxon>Entelegynae</taxon>
        <taxon>Araneoidea</taxon>
        <taxon>Nephilidae</taxon>
        <taxon>Trichonephila</taxon>
        <taxon>Trichonephila inaurata</taxon>
    </lineage>
</organism>
<protein>
    <submittedName>
        <fullName evidence="1">Uncharacterized protein</fullName>
    </submittedName>
</protein>
<comment type="caution">
    <text evidence="1">The sequence shown here is derived from an EMBL/GenBank/DDBJ whole genome shotgun (WGS) entry which is preliminary data.</text>
</comment>
<keyword evidence="2" id="KW-1185">Reference proteome</keyword>
<dbReference type="Proteomes" id="UP000886998">
    <property type="component" value="Unassembled WGS sequence"/>
</dbReference>
<dbReference type="EMBL" id="BMAV01025578">
    <property type="protein sequence ID" value="GFS42727.1"/>
    <property type="molecule type" value="Genomic_DNA"/>
</dbReference>
<proteinExistence type="predicted"/>
<name>A0A8X6KE54_9ARAC</name>
<gene>
    <name evidence="1" type="ORF">TNIN_304341</name>
</gene>
<reference evidence="1" key="1">
    <citation type="submission" date="2020-08" db="EMBL/GenBank/DDBJ databases">
        <title>Multicomponent nature underlies the extraordinary mechanical properties of spider dragline silk.</title>
        <authorList>
            <person name="Kono N."/>
            <person name="Nakamura H."/>
            <person name="Mori M."/>
            <person name="Yoshida Y."/>
            <person name="Ohtoshi R."/>
            <person name="Malay A.D."/>
            <person name="Moran D.A.P."/>
            <person name="Tomita M."/>
            <person name="Numata K."/>
            <person name="Arakawa K."/>
        </authorList>
    </citation>
    <scope>NUCLEOTIDE SEQUENCE</scope>
</reference>
<dbReference type="OrthoDB" id="6434231at2759"/>
<sequence length="83" mass="9236">MLAKKNSGYRQIPLADIGSPIQIVLSTPDDSECEEDTFDKVSDITIESGNSLSLQVEEVDNISIIFTTYSTLLKDLGKQQQYH</sequence>
<accession>A0A8X6KE54</accession>
<evidence type="ECO:0000313" key="2">
    <source>
        <dbReference type="Proteomes" id="UP000886998"/>
    </source>
</evidence>